<dbReference type="RefSeq" id="WP_189492468.1">
    <property type="nucleotide sequence ID" value="NZ_BMZO01000011.1"/>
</dbReference>
<name>A0A8J3DL64_9HYPH</name>
<reference evidence="1" key="1">
    <citation type="journal article" date="2014" name="Int. J. Syst. Evol. Microbiol.">
        <title>Complete genome sequence of Corynebacterium casei LMG S-19264T (=DSM 44701T), isolated from a smear-ripened cheese.</title>
        <authorList>
            <consortium name="US DOE Joint Genome Institute (JGI-PGF)"/>
            <person name="Walter F."/>
            <person name="Albersmeier A."/>
            <person name="Kalinowski J."/>
            <person name="Ruckert C."/>
        </authorList>
    </citation>
    <scope>NUCLEOTIDE SEQUENCE</scope>
    <source>
        <strain evidence="1">KCTC 42097</strain>
    </source>
</reference>
<organism evidence="1 2">
    <name type="scientific">Limoniibacter endophyticus</name>
    <dbReference type="NCBI Taxonomy" id="1565040"/>
    <lineage>
        <taxon>Bacteria</taxon>
        <taxon>Pseudomonadati</taxon>
        <taxon>Pseudomonadota</taxon>
        <taxon>Alphaproteobacteria</taxon>
        <taxon>Hyphomicrobiales</taxon>
        <taxon>Bartonellaceae</taxon>
        <taxon>Limoniibacter</taxon>
    </lineage>
</organism>
<dbReference type="AlphaFoldDB" id="A0A8J3DL64"/>
<reference evidence="1" key="2">
    <citation type="submission" date="2020-09" db="EMBL/GenBank/DDBJ databases">
        <authorList>
            <person name="Sun Q."/>
            <person name="Kim S."/>
        </authorList>
    </citation>
    <scope>NUCLEOTIDE SEQUENCE</scope>
    <source>
        <strain evidence="1">KCTC 42097</strain>
    </source>
</reference>
<sequence length="141" mass="15555">MDIGGLKRDSKKVEAGEWVGDIPGMGDVRLRVRGMSSPTVSAIRSRKERKITRDEREPDGTLKQEASLRVLGETLYEAVLLDWNGFTEGGKLIAYDAELARKWLTDPDFGVVQDAVIYAARIVDNSRAADKEMVGNGSKKS</sequence>
<accession>A0A8J3DL64</accession>
<evidence type="ECO:0000313" key="2">
    <source>
        <dbReference type="Proteomes" id="UP000641137"/>
    </source>
</evidence>
<gene>
    <name evidence="1" type="ORF">GCM10010136_31860</name>
</gene>
<keyword evidence="2" id="KW-1185">Reference proteome</keyword>
<evidence type="ECO:0000313" key="1">
    <source>
        <dbReference type="EMBL" id="GHC79371.1"/>
    </source>
</evidence>
<dbReference type="EMBL" id="BMZO01000011">
    <property type="protein sequence ID" value="GHC79371.1"/>
    <property type="molecule type" value="Genomic_DNA"/>
</dbReference>
<comment type="caution">
    <text evidence="1">The sequence shown here is derived from an EMBL/GenBank/DDBJ whole genome shotgun (WGS) entry which is preliminary data.</text>
</comment>
<dbReference type="Proteomes" id="UP000641137">
    <property type="component" value="Unassembled WGS sequence"/>
</dbReference>
<protein>
    <submittedName>
        <fullName evidence="1">Uncharacterized protein</fullName>
    </submittedName>
</protein>
<proteinExistence type="predicted"/>